<dbReference type="GO" id="GO:0009403">
    <property type="term" value="P:toxin biosynthetic process"/>
    <property type="evidence" value="ECO:0007669"/>
    <property type="project" value="InterPro"/>
</dbReference>
<comment type="subcellular location">
    <subcellularLocation>
        <location evidence="1">Membrane</location>
        <topology evidence="1">Multi-pass membrane protein</topology>
    </subcellularLocation>
</comment>
<dbReference type="OrthoDB" id="9806894at2"/>
<dbReference type="GO" id="GO:0016020">
    <property type="term" value="C:membrane"/>
    <property type="evidence" value="ECO:0007669"/>
    <property type="project" value="UniProtKB-SubCell"/>
</dbReference>
<dbReference type="PANTHER" id="PTHR36926">
    <property type="entry name" value="COLICIN V PRODUCTION PROTEIN"/>
    <property type="match status" value="1"/>
</dbReference>
<name>A0A4Y8ZKR5_9SPHN</name>
<protein>
    <submittedName>
        <fullName evidence="7">CvpA family protein</fullName>
    </submittedName>
</protein>
<feature type="transmembrane region" description="Helical" evidence="6">
    <location>
        <begin position="60"/>
        <end position="82"/>
    </location>
</feature>
<evidence type="ECO:0000256" key="4">
    <source>
        <dbReference type="ARBA" id="ARBA00023136"/>
    </source>
</evidence>
<sequence length="186" mass="19743">MTALDIIVLLLVGGGLVTGVLKGFVGEVLSLAAWIVAIVFLKLLHGPTTDLLEGPVGTRPGAAVLAFALVFGITFFIGKLVARQVGGGVKRSVIGPVDRVLGGGFGALKGLIGATLLYLGANLVYDTIWGRESTRPEWMAQSRTYPLLSASGRAIVDFVEWRRGRPTDPKYRQAPADEAEPKNESE</sequence>
<evidence type="ECO:0000256" key="1">
    <source>
        <dbReference type="ARBA" id="ARBA00004141"/>
    </source>
</evidence>
<dbReference type="PANTHER" id="PTHR36926:SF1">
    <property type="entry name" value="COLICIN V PRODUCTION PROTEIN"/>
    <property type="match status" value="1"/>
</dbReference>
<proteinExistence type="predicted"/>
<comment type="caution">
    <text evidence="7">The sequence shown here is derived from an EMBL/GenBank/DDBJ whole genome shotgun (WGS) entry which is preliminary data.</text>
</comment>
<keyword evidence="4 6" id="KW-0472">Membrane</keyword>
<dbReference type="Pfam" id="PF02674">
    <property type="entry name" value="Colicin_V"/>
    <property type="match status" value="1"/>
</dbReference>
<dbReference type="AlphaFoldDB" id="A0A4Y8ZKR5"/>
<keyword evidence="2 6" id="KW-0812">Transmembrane</keyword>
<evidence type="ECO:0000313" key="8">
    <source>
        <dbReference type="Proteomes" id="UP000298213"/>
    </source>
</evidence>
<accession>A0A4Y8ZKR5</accession>
<organism evidence="7 8">
    <name type="scientific">Sphingomonas parva</name>
    <dbReference type="NCBI Taxonomy" id="2555898"/>
    <lineage>
        <taxon>Bacteria</taxon>
        <taxon>Pseudomonadati</taxon>
        <taxon>Pseudomonadota</taxon>
        <taxon>Alphaproteobacteria</taxon>
        <taxon>Sphingomonadales</taxon>
        <taxon>Sphingomonadaceae</taxon>
        <taxon>Sphingomonas</taxon>
    </lineage>
</organism>
<feature type="transmembrane region" description="Helical" evidence="6">
    <location>
        <begin position="6"/>
        <end position="24"/>
    </location>
</feature>
<evidence type="ECO:0000256" key="2">
    <source>
        <dbReference type="ARBA" id="ARBA00022692"/>
    </source>
</evidence>
<dbReference type="InterPro" id="IPR052719">
    <property type="entry name" value="CvpA-like"/>
</dbReference>
<evidence type="ECO:0000256" key="6">
    <source>
        <dbReference type="SAM" id="Phobius"/>
    </source>
</evidence>
<keyword evidence="3 6" id="KW-1133">Transmembrane helix</keyword>
<gene>
    <name evidence="7" type="ORF">E2493_19645</name>
</gene>
<dbReference type="EMBL" id="SPDV01000069">
    <property type="protein sequence ID" value="TFI56554.1"/>
    <property type="molecule type" value="Genomic_DNA"/>
</dbReference>
<evidence type="ECO:0000313" key="7">
    <source>
        <dbReference type="EMBL" id="TFI56554.1"/>
    </source>
</evidence>
<dbReference type="Proteomes" id="UP000298213">
    <property type="component" value="Unassembled WGS sequence"/>
</dbReference>
<dbReference type="InterPro" id="IPR003825">
    <property type="entry name" value="Colicin-V_CvpA"/>
</dbReference>
<dbReference type="RefSeq" id="WP_135090283.1">
    <property type="nucleotide sequence ID" value="NZ_SPDV01000069.1"/>
</dbReference>
<evidence type="ECO:0000256" key="5">
    <source>
        <dbReference type="SAM" id="MobiDB-lite"/>
    </source>
</evidence>
<feature type="region of interest" description="Disordered" evidence="5">
    <location>
        <begin position="165"/>
        <end position="186"/>
    </location>
</feature>
<keyword evidence="8" id="KW-1185">Reference proteome</keyword>
<reference evidence="7 8" key="1">
    <citation type="submission" date="2019-03" db="EMBL/GenBank/DDBJ databases">
        <title>Genome sequence of Sphingomonas sp. 17J27-24.</title>
        <authorList>
            <person name="Kim M."/>
            <person name="Maeng S."/>
            <person name="Sathiyaraj S."/>
        </authorList>
    </citation>
    <scope>NUCLEOTIDE SEQUENCE [LARGE SCALE GENOMIC DNA]</scope>
    <source>
        <strain evidence="7 8">17J27-24</strain>
    </source>
</reference>
<evidence type="ECO:0000256" key="3">
    <source>
        <dbReference type="ARBA" id="ARBA00022989"/>
    </source>
</evidence>